<dbReference type="PANTHER" id="PTHR45947:SF3">
    <property type="entry name" value="SULFOQUINOVOSYL TRANSFERASE SQD2"/>
    <property type="match status" value="1"/>
</dbReference>
<dbReference type="SUPFAM" id="SSF53756">
    <property type="entry name" value="UDP-Glycosyltransferase/glycogen phosphorylase"/>
    <property type="match status" value="1"/>
</dbReference>
<dbReference type="InterPro" id="IPR050194">
    <property type="entry name" value="Glycosyltransferase_grp1"/>
</dbReference>
<name>A0ABP8WS43_9ACTN</name>
<dbReference type="Proteomes" id="UP001499974">
    <property type="component" value="Unassembled WGS sequence"/>
</dbReference>
<sequence>MTRIVQVTTQTSGGPAEHAVDVAVGLAARGHDSHVVGPRTPRSDAATAAGVTWHDVPVVSKRDLRGGVASARRLRALRPDVVHLQDRRAGWLGRALAPTLRARQGRTGVVYTLHGVADGLSDLVAGNARAAERRRRDGWYYLTGERAITRWGRGRVVVPSAAVAAYAVEHVGLPPGIVDVVPNGVDPRRFGGHRSTTGDPVAVWVGVLAPVKRVDLLLDAVAAVPRLRLLVVGDGPLRGEVERRCEASDLAGRVELAGWVDDPAASLASADLYALTSDAENCPLSLLEAMATGLPVVATTVGGVPEVVRDGVDGLLCPAGDVGAVAGALGRLTAEPYLRTMFGAAARERILDGYTLDHCVDGLLATYAASRGGA</sequence>
<evidence type="ECO:0000313" key="5">
    <source>
        <dbReference type="Proteomes" id="UP001499974"/>
    </source>
</evidence>
<feature type="domain" description="Glycosyltransferase subfamily 4-like N-terminal" evidence="3">
    <location>
        <begin position="13"/>
        <end position="189"/>
    </location>
</feature>
<keyword evidence="5" id="KW-1185">Reference proteome</keyword>
<keyword evidence="2" id="KW-0808">Transferase</keyword>
<organism evidence="4 5">
    <name type="scientific">Nocardioides conyzicola</name>
    <dbReference type="NCBI Taxonomy" id="1651781"/>
    <lineage>
        <taxon>Bacteria</taxon>
        <taxon>Bacillati</taxon>
        <taxon>Actinomycetota</taxon>
        <taxon>Actinomycetes</taxon>
        <taxon>Propionibacteriales</taxon>
        <taxon>Nocardioidaceae</taxon>
        <taxon>Nocardioides</taxon>
    </lineage>
</organism>
<evidence type="ECO:0000259" key="3">
    <source>
        <dbReference type="Pfam" id="PF13439"/>
    </source>
</evidence>
<proteinExistence type="predicted"/>
<reference evidence="5" key="1">
    <citation type="journal article" date="2019" name="Int. J. Syst. Evol. Microbiol.">
        <title>The Global Catalogue of Microorganisms (GCM) 10K type strain sequencing project: providing services to taxonomists for standard genome sequencing and annotation.</title>
        <authorList>
            <consortium name="The Broad Institute Genomics Platform"/>
            <consortium name="The Broad Institute Genome Sequencing Center for Infectious Disease"/>
            <person name="Wu L."/>
            <person name="Ma J."/>
        </authorList>
    </citation>
    <scope>NUCLEOTIDE SEQUENCE [LARGE SCALE GENOMIC DNA]</scope>
    <source>
        <strain evidence="5">JCM 18531</strain>
    </source>
</reference>
<evidence type="ECO:0000256" key="2">
    <source>
        <dbReference type="ARBA" id="ARBA00022679"/>
    </source>
</evidence>
<dbReference type="Pfam" id="PF13692">
    <property type="entry name" value="Glyco_trans_1_4"/>
    <property type="match status" value="1"/>
</dbReference>
<accession>A0ABP8WS43</accession>
<dbReference type="EMBL" id="BAABKM010000002">
    <property type="protein sequence ID" value="GAA4694393.1"/>
    <property type="molecule type" value="Genomic_DNA"/>
</dbReference>
<dbReference type="RefSeq" id="WP_345519281.1">
    <property type="nucleotide sequence ID" value="NZ_BAABKM010000002.1"/>
</dbReference>
<evidence type="ECO:0000313" key="4">
    <source>
        <dbReference type="EMBL" id="GAA4694393.1"/>
    </source>
</evidence>
<dbReference type="Gene3D" id="3.40.50.2000">
    <property type="entry name" value="Glycogen Phosphorylase B"/>
    <property type="match status" value="2"/>
</dbReference>
<evidence type="ECO:0000256" key="1">
    <source>
        <dbReference type="ARBA" id="ARBA00022676"/>
    </source>
</evidence>
<gene>
    <name evidence="4" type="ORF">GCM10023349_06830</name>
</gene>
<dbReference type="CDD" id="cd03801">
    <property type="entry name" value="GT4_PimA-like"/>
    <property type="match status" value="1"/>
</dbReference>
<dbReference type="Pfam" id="PF13439">
    <property type="entry name" value="Glyco_transf_4"/>
    <property type="match status" value="1"/>
</dbReference>
<protein>
    <submittedName>
        <fullName evidence="4">Glycosyltransferase family 4 protein</fullName>
    </submittedName>
</protein>
<comment type="caution">
    <text evidence="4">The sequence shown here is derived from an EMBL/GenBank/DDBJ whole genome shotgun (WGS) entry which is preliminary data.</text>
</comment>
<keyword evidence="1" id="KW-0328">Glycosyltransferase</keyword>
<dbReference type="PANTHER" id="PTHR45947">
    <property type="entry name" value="SULFOQUINOVOSYL TRANSFERASE SQD2"/>
    <property type="match status" value="1"/>
</dbReference>
<dbReference type="InterPro" id="IPR028098">
    <property type="entry name" value="Glyco_trans_4-like_N"/>
</dbReference>